<dbReference type="eggNOG" id="COG0444">
    <property type="taxonomic scope" value="Bacteria"/>
</dbReference>
<evidence type="ECO:0000256" key="7">
    <source>
        <dbReference type="ARBA" id="ARBA00023136"/>
    </source>
</evidence>
<evidence type="ECO:0000256" key="5">
    <source>
        <dbReference type="ARBA" id="ARBA00022741"/>
    </source>
</evidence>
<dbReference type="CDD" id="cd03257">
    <property type="entry name" value="ABC_NikE_OppD_transporters"/>
    <property type="match status" value="1"/>
</dbReference>
<proteinExistence type="inferred from homology"/>
<gene>
    <name evidence="9" type="primary">oppD</name>
    <name evidence="9" type="ordered locus">BLASA_0937</name>
</gene>
<keyword evidence="4" id="KW-1003">Cell membrane</keyword>
<dbReference type="Gene3D" id="3.40.50.300">
    <property type="entry name" value="P-loop containing nucleotide triphosphate hydrolases"/>
    <property type="match status" value="1"/>
</dbReference>
<dbReference type="InterPro" id="IPR027417">
    <property type="entry name" value="P-loop_NTPase"/>
</dbReference>
<accession>H6RUC2</accession>
<dbReference type="OrthoDB" id="3327300at2"/>
<evidence type="ECO:0000313" key="9">
    <source>
        <dbReference type="EMBL" id="CCG01887.1"/>
    </source>
</evidence>
<comment type="similarity">
    <text evidence="2">Belongs to the ABC transporter superfamily.</text>
</comment>
<evidence type="ECO:0000256" key="3">
    <source>
        <dbReference type="ARBA" id="ARBA00022448"/>
    </source>
</evidence>
<dbReference type="KEGG" id="bsd:BLASA_0937"/>
<dbReference type="FunFam" id="3.40.50.300:FF:000016">
    <property type="entry name" value="Oligopeptide ABC transporter ATP-binding component"/>
    <property type="match status" value="1"/>
</dbReference>
<evidence type="ECO:0000256" key="4">
    <source>
        <dbReference type="ARBA" id="ARBA00022475"/>
    </source>
</evidence>
<keyword evidence="6 9" id="KW-0067">ATP-binding</keyword>
<reference evidence="9 10" key="1">
    <citation type="journal article" date="2012" name="J. Bacteriol.">
        <title>Genome Sequence of Blastococcus saxobsidens DD2, a Stone-Inhabiting Bacterium.</title>
        <authorList>
            <person name="Chouaia B."/>
            <person name="Crotti E."/>
            <person name="Brusetti L."/>
            <person name="Daffonchio D."/>
            <person name="Essoussi I."/>
            <person name="Nouioui I."/>
            <person name="Sbissi I."/>
            <person name="Ghodhbane-Gtari F."/>
            <person name="Gtari M."/>
            <person name="Vacherie B."/>
            <person name="Barbe V."/>
            <person name="Medigue C."/>
            <person name="Gury J."/>
            <person name="Pujic P."/>
            <person name="Normand P."/>
        </authorList>
    </citation>
    <scope>NUCLEOTIDE SEQUENCE [LARGE SCALE GENOMIC DNA]</scope>
    <source>
        <strain evidence="9 10">DD2</strain>
    </source>
</reference>
<evidence type="ECO:0000259" key="8">
    <source>
        <dbReference type="PROSITE" id="PS50893"/>
    </source>
</evidence>
<dbReference type="GO" id="GO:0016887">
    <property type="term" value="F:ATP hydrolysis activity"/>
    <property type="evidence" value="ECO:0007669"/>
    <property type="project" value="InterPro"/>
</dbReference>
<keyword evidence="7" id="KW-0472">Membrane</keyword>
<dbReference type="GO" id="GO:0005886">
    <property type="term" value="C:plasma membrane"/>
    <property type="evidence" value="ECO:0007669"/>
    <property type="project" value="UniProtKB-SubCell"/>
</dbReference>
<dbReference type="PROSITE" id="PS00211">
    <property type="entry name" value="ABC_TRANSPORTER_1"/>
    <property type="match status" value="1"/>
</dbReference>
<organism evidence="9 10">
    <name type="scientific">Blastococcus saxobsidens (strain DD2)</name>
    <dbReference type="NCBI Taxonomy" id="1146883"/>
    <lineage>
        <taxon>Bacteria</taxon>
        <taxon>Bacillati</taxon>
        <taxon>Actinomycetota</taxon>
        <taxon>Actinomycetes</taxon>
        <taxon>Geodermatophilales</taxon>
        <taxon>Geodermatophilaceae</taxon>
        <taxon>Blastococcus</taxon>
    </lineage>
</organism>
<dbReference type="NCBIfam" id="TIGR01727">
    <property type="entry name" value="oligo_HPY"/>
    <property type="match status" value="1"/>
</dbReference>
<keyword evidence="5" id="KW-0547">Nucleotide-binding</keyword>
<keyword evidence="9" id="KW-0378">Hydrolase</keyword>
<evidence type="ECO:0000256" key="2">
    <source>
        <dbReference type="ARBA" id="ARBA00005417"/>
    </source>
</evidence>
<dbReference type="EC" id="3.6.3.-" evidence="9"/>
<dbReference type="PANTHER" id="PTHR43297">
    <property type="entry name" value="OLIGOPEPTIDE TRANSPORT ATP-BINDING PROTEIN APPD"/>
    <property type="match status" value="1"/>
</dbReference>
<dbReference type="EMBL" id="FO117623">
    <property type="protein sequence ID" value="CCG01887.1"/>
    <property type="molecule type" value="Genomic_DNA"/>
</dbReference>
<keyword evidence="10" id="KW-1185">Reference proteome</keyword>
<sequence length="354" mass="37861">MTLSDPTAAAVSAPTDPGAVLEVDDLYVQFRTGSGLVRAVNGLSYTVRAGETLAILGESGSGKSVSAQAIMGILDMPPAEIPEGRIWFEGRNLLDLPAEEQRQVRGPGISMIFQDALSSLNPVYSVGFQIGEMFRAHRGTSRKEAKKMAVELMERVRIPAAAQRVDDYPHQFSGGMRQRVMIAMAIALDPKILIADEPTTALDVTVQAQVMDLLKDLQRETGMGLVLITHDLGVVNEVADKVAVMYAGTSVETGTVDDVFEGPAHPYTEGLMASVPQVEAKGGRLRPIAGQPPNLAAIPSGCSFHPRCSHRRIGATARAGADCAVDVPPLRLVRPGREAACHYSEEVLRGEQGR</sequence>
<evidence type="ECO:0000256" key="1">
    <source>
        <dbReference type="ARBA" id="ARBA00004202"/>
    </source>
</evidence>
<dbReference type="Pfam" id="PF08352">
    <property type="entry name" value="oligo_HPY"/>
    <property type="match status" value="1"/>
</dbReference>
<dbReference type="Proteomes" id="UP000007517">
    <property type="component" value="Chromosome"/>
</dbReference>
<dbReference type="HOGENOM" id="CLU_000604_1_23_11"/>
<dbReference type="InterPro" id="IPR013563">
    <property type="entry name" value="Oligopep_ABC_C"/>
</dbReference>
<dbReference type="GO" id="GO:0005524">
    <property type="term" value="F:ATP binding"/>
    <property type="evidence" value="ECO:0007669"/>
    <property type="project" value="UniProtKB-KW"/>
</dbReference>
<dbReference type="PANTHER" id="PTHR43297:SF2">
    <property type="entry name" value="DIPEPTIDE TRANSPORT ATP-BINDING PROTEIN DPPD"/>
    <property type="match status" value="1"/>
</dbReference>
<dbReference type="InterPro" id="IPR003439">
    <property type="entry name" value="ABC_transporter-like_ATP-bd"/>
</dbReference>
<dbReference type="InterPro" id="IPR017871">
    <property type="entry name" value="ABC_transporter-like_CS"/>
</dbReference>
<comment type="subcellular location">
    <subcellularLocation>
        <location evidence="1">Cell membrane</location>
        <topology evidence="1">Peripheral membrane protein</topology>
    </subcellularLocation>
</comment>
<dbReference type="InterPro" id="IPR003593">
    <property type="entry name" value="AAA+_ATPase"/>
</dbReference>
<dbReference type="Pfam" id="PF00005">
    <property type="entry name" value="ABC_tran"/>
    <property type="match status" value="1"/>
</dbReference>
<evidence type="ECO:0000256" key="6">
    <source>
        <dbReference type="ARBA" id="ARBA00022840"/>
    </source>
</evidence>
<dbReference type="InterPro" id="IPR050388">
    <property type="entry name" value="ABC_Ni/Peptide_Import"/>
</dbReference>
<dbReference type="STRING" id="1146883.BLASA_0937"/>
<dbReference type="SUPFAM" id="SSF52540">
    <property type="entry name" value="P-loop containing nucleoside triphosphate hydrolases"/>
    <property type="match status" value="1"/>
</dbReference>
<dbReference type="GO" id="GO:0015833">
    <property type="term" value="P:peptide transport"/>
    <property type="evidence" value="ECO:0007669"/>
    <property type="project" value="InterPro"/>
</dbReference>
<protein>
    <submittedName>
        <fullName evidence="9">Oligopeptide transport protein (ABC superfamily, ATP-binding protein)</fullName>
        <ecNumber evidence="9">3.6.3.-</ecNumber>
    </submittedName>
</protein>
<feature type="domain" description="ABC transporter" evidence="8">
    <location>
        <begin position="21"/>
        <end position="272"/>
    </location>
</feature>
<dbReference type="SMART" id="SM00382">
    <property type="entry name" value="AAA"/>
    <property type="match status" value="1"/>
</dbReference>
<evidence type="ECO:0000313" key="10">
    <source>
        <dbReference type="Proteomes" id="UP000007517"/>
    </source>
</evidence>
<name>H6RUC2_BLASD</name>
<dbReference type="RefSeq" id="WP_014374793.1">
    <property type="nucleotide sequence ID" value="NC_016943.1"/>
</dbReference>
<keyword evidence="3" id="KW-0813">Transport</keyword>
<reference evidence="10" key="2">
    <citation type="submission" date="2012-02" db="EMBL/GenBank/DDBJ databases">
        <title>Complete genome sequence of Blastococcus saxobsidens strain DD2.</title>
        <authorList>
            <person name="Genoscope."/>
        </authorList>
    </citation>
    <scope>NUCLEOTIDE SEQUENCE [LARGE SCALE GENOMIC DNA]</scope>
    <source>
        <strain evidence="10">DD2</strain>
    </source>
</reference>
<dbReference type="PROSITE" id="PS50893">
    <property type="entry name" value="ABC_TRANSPORTER_2"/>
    <property type="match status" value="1"/>
</dbReference>
<dbReference type="AlphaFoldDB" id="H6RUC2"/>